<comment type="similarity">
    <text evidence="2 8">Belongs to the CorA metal ion transporter (MIT) (TC 1.A.35) family.</text>
</comment>
<evidence type="ECO:0000313" key="10">
    <source>
        <dbReference type="EMBL" id="EFE85686.1"/>
    </source>
</evidence>
<dbReference type="SUPFAM" id="SSF143865">
    <property type="entry name" value="CorA soluble domain-like"/>
    <property type="match status" value="1"/>
</dbReference>
<gene>
    <name evidence="8 10" type="primary">corA</name>
    <name evidence="10" type="ORF">FUSPEROL_02359</name>
</gene>
<protein>
    <recommendedName>
        <fullName evidence="8">Magnesium transport protein CorA</fullName>
    </recommendedName>
</protein>
<dbReference type="Proteomes" id="UP000003748">
    <property type="component" value="Unassembled WGS sequence"/>
</dbReference>
<evidence type="ECO:0000256" key="4">
    <source>
        <dbReference type="ARBA" id="ARBA00022475"/>
    </source>
</evidence>
<dbReference type="NCBIfam" id="TIGR00383">
    <property type="entry name" value="corA"/>
    <property type="match status" value="1"/>
</dbReference>
<comment type="function">
    <text evidence="8">Mediates influx of magnesium ions.</text>
</comment>
<dbReference type="STRING" id="546275.FUSPEROL_02359"/>
<dbReference type="FunFam" id="1.20.58.340:FF:000012">
    <property type="entry name" value="Magnesium transport protein CorA"/>
    <property type="match status" value="1"/>
</dbReference>
<dbReference type="InterPro" id="IPR004488">
    <property type="entry name" value="Mg/Co-transport_prot_CorA"/>
</dbReference>
<dbReference type="Gene3D" id="1.20.58.340">
    <property type="entry name" value="Magnesium transport protein CorA, transmembrane region"/>
    <property type="match status" value="2"/>
</dbReference>
<dbReference type="AlphaFoldDB" id="D4CY48"/>
<dbReference type="GO" id="GO:0015087">
    <property type="term" value="F:cobalt ion transmembrane transporter activity"/>
    <property type="evidence" value="ECO:0007669"/>
    <property type="project" value="UniProtKB-UniRule"/>
</dbReference>
<dbReference type="GO" id="GO:0000287">
    <property type="term" value="F:magnesium ion binding"/>
    <property type="evidence" value="ECO:0007669"/>
    <property type="project" value="TreeGrafter"/>
</dbReference>
<dbReference type="PANTHER" id="PTHR46494">
    <property type="entry name" value="CORA FAMILY METAL ION TRANSPORTER (EUROFUNG)"/>
    <property type="match status" value="1"/>
</dbReference>
<name>D4CY48_9FUSO</name>
<comment type="caution">
    <text evidence="10">The sequence shown here is derived from an EMBL/GenBank/DDBJ whole genome shotgun (WGS) entry which is preliminary data.</text>
</comment>
<keyword evidence="8" id="KW-0460">Magnesium</keyword>
<feature type="transmembrane region" description="Helical" evidence="8">
    <location>
        <begin position="301"/>
        <end position="321"/>
    </location>
</feature>
<evidence type="ECO:0000256" key="8">
    <source>
        <dbReference type="RuleBase" id="RU362010"/>
    </source>
</evidence>
<evidence type="ECO:0000256" key="3">
    <source>
        <dbReference type="ARBA" id="ARBA00022448"/>
    </source>
</evidence>
<dbReference type="CDD" id="cd12828">
    <property type="entry name" value="TmCorA-like_1"/>
    <property type="match status" value="1"/>
</dbReference>
<evidence type="ECO:0000256" key="6">
    <source>
        <dbReference type="ARBA" id="ARBA00022989"/>
    </source>
</evidence>
<dbReference type="GO" id="GO:0050897">
    <property type="term" value="F:cobalt ion binding"/>
    <property type="evidence" value="ECO:0007669"/>
    <property type="project" value="TreeGrafter"/>
</dbReference>
<dbReference type="GO" id="GO:0005886">
    <property type="term" value="C:plasma membrane"/>
    <property type="evidence" value="ECO:0007669"/>
    <property type="project" value="UniProtKB-SubCell"/>
</dbReference>
<evidence type="ECO:0000256" key="9">
    <source>
        <dbReference type="SAM" id="Coils"/>
    </source>
</evidence>
<keyword evidence="7 8" id="KW-0472">Membrane</keyword>
<sequence length="359" mass="41752">MGGIKGGEKLSNSRKLGLMPGSIVYTGENPNYNITITVIYYSKDFHKRETFSSTDKIDIDLKFSGNIWINIDGINDVNLIRDIGQIFDIDALSLEDIANPEQRVKVDDRDRYILIILKMLQMEVLTKDVQYEQLSLIIKKNILITFQETPYDPFEIIRARLETKGARLRGQDVSYLAYILIDIIVDNYLLILDEVENEIDEIENQLIESADKDDLENILALKQNIAILKKFISPVRELISKLQTRSMLNYFHEDMKYYLGDLNDHGIIVFDTVDMLNNRATELIQLYHSMISNTMNEIMKILAIISTIFMPLSFIVGLYGMNFDNMPELRWHYGYYITLGLMASLVGLMIFYFKRKKWF</sequence>
<comment type="subcellular location">
    <subcellularLocation>
        <location evidence="1">Cell membrane</location>
        <topology evidence="1">Multi-pass membrane protein</topology>
    </subcellularLocation>
    <subcellularLocation>
        <location evidence="8">Membrane</location>
        <topology evidence="8">Multi-pass membrane protein</topology>
    </subcellularLocation>
</comment>
<dbReference type="InterPro" id="IPR002523">
    <property type="entry name" value="MgTranspt_CorA/ZnTranspt_ZntB"/>
</dbReference>
<keyword evidence="4 8" id="KW-1003">Cell membrane</keyword>
<dbReference type="InterPro" id="IPR045863">
    <property type="entry name" value="CorA_TM1_TM2"/>
</dbReference>
<dbReference type="Pfam" id="PF01544">
    <property type="entry name" value="CorA"/>
    <property type="match status" value="1"/>
</dbReference>
<accession>D4CY48</accession>
<keyword evidence="3 8" id="KW-0813">Transport</keyword>
<dbReference type="InterPro" id="IPR045861">
    <property type="entry name" value="CorA_cytoplasmic_dom"/>
</dbReference>
<dbReference type="eggNOG" id="COG0598">
    <property type="taxonomic scope" value="Bacteria"/>
</dbReference>
<evidence type="ECO:0000256" key="7">
    <source>
        <dbReference type="ARBA" id="ARBA00023136"/>
    </source>
</evidence>
<evidence type="ECO:0000256" key="5">
    <source>
        <dbReference type="ARBA" id="ARBA00022692"/>
    </source>
</evidence>
<keyword evidence="8" id="KW-0406">Ion transport</keyword>
<dbReference type="EMBL" id="ACJY01000106">
    <property type="protein sequence ID" value="EFE85686.1"/>
    <property type="molecule type" value="Genomic_DNA"/>
</dbReference>
<reference evidence="10 11" key="1">
    <citation type="submission" date="2010-02" db="EMBL/GenBank/DDBJ databases">
        <authorList>
            <person name="Weinstock G."/>
            <person name="Sodergren E."/>
            <person name="Clifton S."/>
            <person name="Fulton L."/>
            <person name="Fulton B."/>
            <person name="Courtney L."/>
            <person name="Fronick C."/>
            <person name="Harrison M."/>
            <person name="Strong C."/>
            <person name="Farmer C."/>
            <person name="Delahaunty K."/>
            <person name="Markovic C."/>
            <person name="Hall O."/>
            <person name="Minx P."/>
            <person name="Tomlinson C."/>
            <person name="Mitreva M."/>
            <person name="Nelson J."/>
            <person name="Hou S."/>
            <person name="Wollam A."/>
            <person name="Pepin K.H."/>
            <person name="Johnson M."/>
            <person name="Bhonagiri V."/>
            <person name="Zhang X."/>
            <person name="Suruliraj S."/>
            <person name="Warren W."/>
            <person name="Chinwalla A."/>
            <person name="Mardis E.R."/>
            <person name="Wilson R.K."/>
        </authorList>
    </citation>
    <scope>NUCLEOTIDE SEQUENCE [LARGE SCALE GENOMIC DNA]</scope>
    <source>
        <strain evidence="10 11">ATCC 33693</strain>
    </source>
</reference>
<dbReference type="SUPFAM" id="SSF144083">
    <property type="entry name" value="Magnesium transport protein CorA, transmembrane region"/>
    <property type="match status" value="1"/>
</dbReference>
<dbReference type="HOGENOM" id="CLU_007127_0_0_0"/>
<dbReference type="PANTHER" id="PTHR46494:SF1">
    <property type="entry name" value="CORA FAMILY METAL ION TRANSPORTER (EUROFUNG)"/>
    <property type="match status" value="1"/>
</dbReference>
<dbReference type="RefSeq" id="WP_005975423.1">
    <property type="nucleotide sequence ID" value="NZ_GG665898.1"/>
</dbReference>
<feature type="coiled-coil region" evidence="9">
    <location>
        <begin position="185"/>
        <end position="212"/>
    </location>
</feature>
<organism evidence="10 11">
    <name type="scientific">Fusobacterium periodonticum ATCC 33693</name>
    <dbReference type="NCBI Taxonomy" id="546275"/>
    <lineage>
        <taxon>Bacteria</taxon>
        <taxon>Fusobacteriati</taxon>
        <taxon>Fusobacteriota</taxon>
        <taxon>Fusobacteriia</taxon>
        <taxon>Fusobacteriales</taxon>
        <taxon>Fusobacteriaceae</taxon>
        <taxon>Fusobacterium</taxon>
    </lineage>
</organism>
<dbReference type="GO" id="GO:0015095">
    <property type="term" value="F:magnesium ion transmembrane transporter activity"/>
    <property type="evidence" value="ECO:0007669"/>
    <property type="project" value="UniProtKB-UniRule"/>
</dbReference>
<keyword evidence="6 8" id="KW-1133">Transmembrane helix</keyword>
<feature type="transmembrane region" description="Helical" evidence="8">
    <location>
        <begin position="333"/>
        <end position="353"/>
    </location>
</feature>
<evidence type="ECO:0000256" key="1">
    <source>
        <dbReference type="ARBA" id="ARBA00004651"/>
    </source>
</evidence>
<keyword evidence="5 8" id="KW-0812">Transmembrane</keyword>
<dbReference type="GeneID" id="78420513"/>
<dbReference type="Gene3D" id="3.30.460.20">
    <property type="entry name" value="CorA soluble domain-like"/>
    <property type="match status" value="1"/>
</dbReference>
<proteinExistence type="inferred from homology"/>
<keyword evidence="9" id="KW-0175">Coiled coil</keyword>
<evidence type="ECO:0000256" key="2">
    <source>
        <dbReference type="ARBA" id="ARBA00009765"/>
    </source>
</evidence>
<evidence type="ECO:0000313" key="11">
    <source>
        <dbReference type="Proteomes" id="UP000003748"/>
    </source>
</evidence>